<evidence type="ECO:0008006" key="4">
    <source>
        <dbReference type="Google" id="ProtNLM"/>
    </source>
</evidence>
<feature type="transmembrane region" description="Helical" evidence="1">
    <location>
        <begin position="120"/>
        <end position="143"/>
    </location>
</feature>
<proteinExistence type="predicted"/>
<sequence length="159" mass="16676">MPTVETILNKGFSNGQPWDRTAVRRAMMLWLLPVCAVVIAVAGYTYYRGEAVADYPVGYVVSNDSDCTLVLAERPDGPPVETVRQNSGGRLGSCGGLDENQAVYYDPGTGQQTFGTESNVVGIVASLVAAALAGVPGALAWTATLQKREARRRPGGAGG</sequence>
<name>A0ABX8EKF7_9ACTN</name>
<feature type="transmembrane region" description="Helical" evidence="1">
    <location>
        <begin position="28"/>
        <end position="47"/>
    </location>
</feature>
<dbReference type="Proteomes" id="UP000679307">
    <property type="component" value="Chromosome"/>
</dbReference>
<keyword evidence="1" id="KW-0472">Membrane</keyword>
<evidence type="ECO:0000313" key="3">
    <source>
        <dbReference type="Proteomes" id="UP000679307"/>
    </source>
</evidence>
<evidence type="ECO:0000313" key="2">
    <source>
        <dbReference type="EMBL" id="QVT81014.1"/>
    </source>
</evidence>
<accession>A0ABX8EKF7</accession>
<keyword evidence="3" id="KW-1185">Reference proteome</keyword>
<keyword evidence="1" id="KW-1133">Transmembrane helix</keyword>
<protein>
    <recommendedName>
        <fullName evidence="4">DUF3592 domain-containing protein</fullName>
    </recommendedName>
</protein>
<evidence type="ECO:0000256" key="1">
    <source>
        <dbReference type="SAM" id="Phobius"/>
    </source>
</evidence>
<reference evidence="2 3" key="1">
    <citation type="submission" date="2021-05" db="EMBL/GenBank/DDBJ databases">
        <title>Complete genome of Nocardioides aquaticus KCTC 9944T isolated from meromictic and hypersaline Ekho Lake, Antarctica.</title>
        <authorList>
            <person name="Hwang K."/>
            <person name="Kim K.M."/>
            <person name="Choe H."/>
        </authorList>
    </citation>
    <scope>NUCLEOTIDE SEQUENCE [LARGE SCALE GENOMIC DNA]</scope>
    <source>
        <strain evidence="2 3">KCTC 9944</strain>
    </source>
</reference>
<organism evidence="2 3">
    <name type="scientific">Nocardioides aquaticus</name>
    <dbReference type="NCBI Taxonomy" id="160826"/>
    <lineage>
        <taxon>Bacteria</taxon>
        <taxon>Bacillati</taxon>
        <taxon>Actinomycetota</taxon>
        <taxon>Actinomycetes</taxon>
        <taxon>Propionibacteriales</taxon>
        <taxon>Nocardioidaceae</taxon>
        <taxon>Nocardioides</taxon>
    </lineage>
</organism>
<keyword evidence="1" id="KW-0812">Transmembrane</keyword>
<gene>
    <name evidence="2" type="ORF">ENKNEFLB_03417</name>
</gene>
<dbReference type="EMBL" id="CP075371">
    <property type="protein sequence ID" value="QVT81014.1"/>
    <property type="molecule type" value="Genomic_DNA"/>
</dbReference>